<protein>
    <recommendedName>
        <fullName evidence="4">MFS transporter</fullName>
    </recommendedName>
</protein>
<dbReference type="InterPro" id="IPR036259">
    <property type="entry name" value="MFS_trans_sf"/>
</dbReference>
<keyword evidence="1" id="KW-0472">Membrane</keyword>
<evidence type="ECO:0000256" key="1">
    <source>
        <dbReference type="SAM" id="Phobius"/>
    </source>
</evidence>
<dbReference type="SUPFAM" id="SSF103473">
    <property type="entry name" value="MFS general substrate transporter"/>
    <property type="match status" value="1"/>
</dbReference>
<feature type="transmembrane region" description="Helical" evidence="1">
    <location>
        <begin position="72"/>
        <end position="93"/>
    </location>
</feature>
<feature type="transmembrane region" description="Helical" evidence="1">
    <location>
        <begin position="99"/>
        <end position="119"/>
    </location>
</feature>
<feature type="transmembrane region" description="Helical" evidence="1">
    <location>
        <begin position="322"/>
        <end position="342"/>
    </location>
</feature>
<feature type="transmembrane region" description="Helical" evidence="1">
    <location>
        <begin position="38"/>
        <end position="63"/>
    </location>
</feature>
<keyword evidence="1" id="KW-1133">Transmembrane helix</keyword>
<feature type="transmembrane region" description="Helical" evidence="1">
    <location>
        <begin position="354"/>
        <end position="376"/>
    </location>
</feature>
<reference evidence="2" key="1">
    <citation type="journal article" date="2021" name="PeerJ">
        <title>Extensive microbial diversity within the chicken gut microbiome revealed by metagenomics and culture.</title>
        <authorList>
            <person name="Gilroy R."/>
            <person name="Ravi A."/>
            <person name="Getino M."/>
            <person name="Pursley I."/>
            <person name="Horton D.L."/>
            <person name="Alikhan N.F."/>
            <person name="Baker D."/>
            <person name="Gharbi K."/>
            <person name="Hall N."/>
            <person name="Watson M."/>
            <person name="Adriaenssens E.M."/>
            <person name="Foster-Nyarko E."/>
            <person name="Jarju S."/>
            <person name="Secka A."/>
            <person name="Antonio M."/>
            <person name="Oren A."/>
            <person name="Chaudhuri R.R."/>
            <person name="La Ragione R."/>
            <person name="Hildebrand F."/>
            <person name="Pallen M.J."/>
        </authorList>
    </citation>
    <scope>NUCLEOTIDE SEQUENCE</scope>
    <source>
        <strain evidence="2">811</strain>
    </source>
</reference>
<feature type="transmembrane region" description="Helical" evidence="1">
    <location>
        <begin position="163"/>
        <end position="181"/>
    </location>
</feature>
<feature type="transmembrane region" description="Helical" evidence="1">
    <location>
        <begin position="266"/>
        <end position="284"/>
    </location>
</feature>
<evidence type="ECO:0000313" key="3">
    <source>
        <dbReference type="Proteomes" id="UP000824204"/>
    </source>
</evidence>
<evidence type="ECO:0000313" key="2">
    <source>
        <dbReference type="EMBL" id="HIX08379.1"/>
    </source>
</evidence>
<gene>
    <name evidence="2" type="ORF">H9741_07915</name>
</gene>
<name>A0A9D2AFZ5_9FIRM</name>
<keyword evidence="1" id="KW-0812">Transmembrane</keyword>
<proteinExistence type="predicted"/>
<reference evidence="2" key="2">
    <citation type="submission" date="2021-04" db="EMBL/GenBank/DDBJ databases">
        <authorList>
            <person name="Gilroy R."/>
        </authorList>
    </citation>
    <scope>NUCLEOTIDE SEQUENCE</scope>
    <source>
        <strain evidence="2">811</strain>
    </source>
</reference>
<feature type="transmembrane region" description="Helical" evidence="1">
    <location>
        <begin position="236"/>
        <end position="259"/>
    </location>
</feature>
<accession>A0A9D2AFZ5</accession>
<dbReference type="Proteomes" id="UP000824204">
    <property type="component" value="Unassembled WGS sequence"/>
</dbReference>
<feature type="transmembrane region" description="Helical" evidence="1">
    <location>
        <begin position="202"/>
        <end position="224"/>
    </location>
</feature>
<sequence>MMYRNTARVCRAGVVNQAVIANVTAVLFVPFARLYGFTYVQLGILAAAGFCAQLAADTFLLFFIDRLSSKKLAACAAFLSCAGLVFYGTLPYFCDELFFGILAATAVFAFAGGMLEVVLSNAAECALSESGGLCLQRTMYAWAQVGLALFLFVFFALFGAHRWNVAVLLLAAVPAFVLVCLPAAQLPKGECLAPRRTAFRPFYLFALAAVFFGCGAEVAVNQYVSSFAQELFGQEWGALLGFALFAVCLGVGGTCFVLLKKRGAPFCILLFSALLAGGCYLAAALAPAPFALAAAVACGLFVGVLSPGAMSAAGKFLPQTGGWLLASLALAQDVGGAALPAVMGAAAEGGGIRAAFLLLSAAPFLAAACLFLMDVIQKREQK</sequence>
<feature type="transmembrane region" description="Helical" evidence="1">
    <location>
        <begin position="12"/>
        <end position="32"/>
    </location>
</feature>
<evidence type="ECO:0008006" key="4">
    <source>
        <dbReference type="Google" id="ProtNLM"/>
    </source>
</evidence>
<dbReference type="AlphaFoldDB" id="A0A9D2AFZ5"/>
<feature type="transmembrane region" description="Helical" evidence="1">
    <location>
        <begin position="290"/>
        <end position="310"/>
    </location>
</feature>
<comment type="caution">
    <text evidence="2">The sequence shown here is derived from an EMBL/GenBank/DDBJ whole genome shotgun (WGS) entry which is preliminary data.</text>
</comment>
<dbReference type="Gene3D" id="1.20.1250.20">
    <property type="entry name" value="MFS general substrate transporter like domains"/>
    <property type="match status" value="2"/>
</dbReference>
<feature type="transmembrane region" description="Helical" evidence="1">
    <location>
        <begin position="139"/>
        <end position="157"/>
    </location>
</feature>
<dbReference type="EMBL" id="DXFX01000103">
    <property type="protein sequence ID" value="HIX08379.1"/>
    <property type="molecule type" value="Genomic_DNA"/>
</dbReference>
<organism evidence="2 3">
    <name type="scientific">Candidatus Borkfalkia faecipullorum</name>
    <dbReference type="NCBI Taxonomy" id="2838510"/>
    <lineage>
        <taxon>Bacteria</taxon>
        <taxon>Bacillati</taxon>
        <taxon>Bacillota</taxon>
        <taxon>Clostridia</taxon>
        <taxon>Christensenellales</taxon>
        <taxon>Christensenellaceae</taxon>
        <taxon>Candidatus Borkfalkia</taxon>
    </lineage>
</organism>